<evidence type="ECO:0000256" key="4">
    <source>
        <dbReference type="PIRNR" id="PIRNR006078"/>
    </source>
</evidence>
<dbReference type="NCBIfam" id="TIGR00045">
    <property type="entry name" value="glycerate kinase"/>
    <property type="match status" value="1"/>
</dbReference>
<evidence type="ECO:0000313" key="6">
    <source>
        <dbReference type="Proteomes" id="UP000010445"/>
    </source>
</evidence>
<dbReference type="InterPro" id="IPR004381">
    <property type="entry name" value="Glycerate_kinase"/>
</dbReference>
<dbReference type="PATRIC" id="fig|1035195.3.peg.1779"/>
<dbReference type="InterPro" id="IPR018193">
    <property type="entry name" value="Glyc_kinase_flavodox-like_fold"/>
</dbReference>
<name>L1ME44_9CORY</name>
<dbReference type="Gene3D" id="3.90.1510.10">
    <property type="entry name" value="Glycerate kinase, domain 2"/>
    <property type="match status" value="1"/>
</dbReference>
<dbReference type="HOGENOM" id="CLU_028255_0_1_11"/>
<dbReference type="GO" id="GO:0008887">
    <property type="term" value="F:glycerate kinase activity"/>
    <property type="evidence" value="ECO:0007669"/>
    <property type="project" value="UniProtKB-UniRule"/>
</dbReference>
<keyword evidence="6" id="KW-1185">Reference proteome</keyword>
<dbReference type="InterPro" id="IPR018197">
    <property type="entry name" value="Glycerate_kinase_RE-like"/>
</dbReference>
<gene>
    <name evidence="5" type="ORF">HMPREF9997_01979</name>
</gene>
<organism evidence="5 6">
    <name type="scientific">Corynebacterium durum F0235</name>
    <dbReference type="NCBI Taxonomy" id="1035195"/>
    <lineage>
        <taxon>Bacteria</taxon>
        <taxon>Bacillati</taxon>
        <taxon>Actinomycetota</taxon>
        <taxon>Actinomycetes</taxon>
        <taxon>Mycobacteriales</taxon>
        <taxon>Corynebacteriaceae</taxon>
        <taxon>Corynebacterium</taxon>
    </lineage>
</organism>
<keyword evidence="3 4" id="KW-0418">Kinase</keyword>
<sequence length="418" mass="43306">MHGTDSTKGSIMPMYMPERILVAPSGFKESLSAVDVADAIAAGVRRVYPGVRIDRQPIPDGGEGTIEILSTRPDTIPHHKKVQGPVEGQSVAATWLELANKTAVVEMASAAGLSLVPSDMRDPGMTSTVGVGELIADALDKGMRTIIIGCGDSGTTDGGAGALTALGVRILDENGADIGLGGNSLHNAASIDTTNLHPRIHQARLHLACNMHNVLTGDHGVAAVFGPQKGATPEQVDSLGRALTHWADLLVQTFNPDTNIHTGPGSGASGGLGAGLMALGAEAHNRFDVFLGSMLNGHAETLDDLFEEADLVITAEGAIDYQTPPGKVPAEIARRAQATGVPVLALAGSLGEGAPQVHDIGIGAVASIMTVPMPLEHAVRDGRELLSDAAERTMRLLQLGSVMSGRCENKLRRRFGAA</sequence>
<dbReference type="Proteomes" id="UP000010445">
    <property type="component" value="Unassembled WGS sequence"/>
</dbReference>
<dbReference type="Pfam" id="PF02595">
    <property type="entry name" value="Gly_kinase"/>
    <property type="match status" value="1"/>
</dbReference>
<comment type="similarity">
    <text evidence="1 4">Belongs to the glycerate kinase type-1 family.</text>
</comment>
<reference evidence="5 6" key="1">
    <citation type="submission" date="2012-05" db="EMBL/GenBank/DDBJ databases">
        <authorList>
            <person name="Weinstock G."/>
            <person name="Sodergren E."/>
            <person name="Lobos E.A."/>
            <person name="Fulton L."/>
            <person name="Fulton R."/>
            <person name="Courtney L."/>
            <person name="Fronick C."/>
            <person name="O'Laughlin M."/>
            <person name="Godfrey J."/>
            <person name="Wilson R.M."/>
            <person name="Miner T."/>
            <person name="Farmer C."/>
            <person name="Delehaunty K."/>
            <person name="Cordes M."/>
            <person name="Minx P."/>
            <person name="Tomlinson C."/>
            <person name="Chen J."/>
            <person name="Wollam A."/>
            <person name="Pepin K.H."/>
            <person name="Bhonagiri V."/>
            <person name="Zhang X."/>
            <person name="Suruliraj S."/>
            <person name="Warren W."/>
            <person name="Mitreva M."/>
            <person name="Mardis E.R."/>
            <person name="Wilson R.K."/>
        </authorList>
    </citation>
    <scope>NUCLEOTIDE SEQUENCE [LARGE SCALE GENOMIC DNA]</scope>
    <source>
        <strain evidence="5 6">F0235</strain>
    </source>
</reference>
<evidence type="ECO:0000313" key="5">
    <source>
        <dbReference type="EMBL" id="EKX89211.1"/>
    </source>
</evidence>
<dbReference type="eggNOG" id="COG1929">
    <property type="taxonomic scope" value="Bacteria"/>
</dbReference>
<protein>
    <submittedName>
        <fullName evidence="5">Putative glycerate kinase</fullName>
    </submittedName>
</protein>
<keyword evidence="2 4" id="KW-0808">Transferase</keyword>
<evidence type="ECO:0000256" key="3">
    <source>
        <dbReference type="ARBA" id="ARBA00022777"/>
    </source>
</evidence>
<comment type="caution">
    <text evidence="5">The sequence shown here is derived from an EMBL/GenBank/DDBJ whole genome shotgun (WGS) entry which is preliminary data.</text>
</comment>
<dbReference type="GO" id="GO:0031388">
    <property type="term" value="P:organic acid phosphorylation"/>
    <property type="evidence" value="ECO:0007669"/>
    <property type="project" value="UniProtKB-UniRule"/>
</dbReference>
<dbReference type="AlphaFoldDB" id="L1ME44"/>
<dbReference type="Gene3D" id="3.40.50.10350">
    <property type="entry name" value="Glycerate kinase, domain 1"/>
    <property type="match status" value="1"/>
</dbReference>
<dbReference type="PANTHER" id="PTHR21599">
    <property type="entry name" value="GLYCERATE KINASE"/>
    <property type="match status" value="1"/>
</dbReference>
<dbReference type="PIRSF" id="PIRSF006078">
    <property type="entry name" value="GlxK"/>
    <property type="match status" value="1"/>
</dbReference>
<evidence type="ECO:0000256" key="2">
    <source>
        <dbReference type="ARBA" id="ARBA00022679"/>
    </source>
</evidence>
<dbReference type="EMBL" id="AMEM01000025">
    <property type="protein sequence ID" value="EKX89211.1"/>
    <property type="molecule type" value="Genomic_DNA"/>
</dbReference>
<dbReference type="PANTHER" id="PTHR21599:SF0">
    <property type="entry name" value="GLYCERATE KINASE"/>
    <property type="match status" value="1"/>
</dbReference>
<proteinExistence type="inferred from homology"/>
<dbReference type="SUPFAM" id="SSF110738">
    <property type="entry name" value="Glycerate kinase I"/>
    <property type="match status" value="1"/>
</dbReference>
<accession>L1ME44</accession>
<dbReference type="InterPro" id="IPR036129">
    <property type="entry name" value="Glycerate_kinase_sf"/>
</dbReference>
<dbReference type="STRING" id="1035195.HMPREF9997_01979"/>
<evidence type="ECO:0000256" key="1">
    <source>
        <dbReference type="ARBA" id="ARBA00006284"/>
    </source>
</evidence>